<dbReference type="InterPro" id="IPR036291">
    <property type="entry name" value="NAD(P)-bd_dom_sf"/>
</dbReference>
<reference evidence="3 4" key="1">
    <citation type="journal article" date="2021" name="Nat. Plants">
        <title>The Taxus genome provides insights into paclitaxel biosynthesis.</title>
        <authorList>
            <person name="Xiong X."/>
            <person name="Gou J."/>
            <person name="Liao Q."/>
            <person name="Li Y."/>
            <person name="Zhou Q."/>
            <person name="Bi G."/>
            <person name="Li C."/>
            <person name="Du R."/>
            <person name="Wang X."/>
            <person name="Sun T."/>
            <person name="Guo L."/>
            <person name="Liang H."/>
            <person name="Lu P."/>
            <person name="Wu Y."/>
            <person name="Zhang Z."/>
            <person name="Ro D.K."/>
            <person name="Shang Y."/>
            <person name="Huang S."/>
            <person name="Yan J."/>
        </authorList>
    </citation>
    <scope>NUCLEOTIDE SEQUENCE [LARGE SCALE GENOMIC DNA]</scope>
    <source>
        <strain evidence="3">Ta-2019</strain>
    </source>
</reference>
<dbReference type="SUPFAM" id="SSF51735">
    <property type="entry name" value="NAD(P)-binding Rossmann-fold domains"/>
    <property type="match status" value="1"/>
</dbReference>
<keyword evidence="2" id="KW-0560">Oxidoreductase</keyword>
<evidence type="ECO:0000256" key="1">
    <source>
        <dbReference type="ARBA" id="ARBA00006484"/>
    </source>
</evidence>
<evidence type="ECO:0000313" key="4">
    <source>
        <dbReference type="Proteomes" id="UP000824469"/>
    </source>
</evidence>
<evidence type="ECO:0000313" key="3">
    <source>
        <dbReference type="EMBL" id="KAH9288891.1"/>
    </source>
</evidence>
<comment type="caution">
    <text evidence="3">The sequence shown here is derived from an EMBL/GenBank/DDBJ whole genome shotgun (WGS) entry which is preliminary data.</text>
</comment>
<evidence type="ECO:0000256" key="2">
    <source>
        <dbReference type="ARBA" id="ARBA00023002"/>
    </source>
</evidence>
<protein>
    <submittedName>
        <fullName evidence="3">Uncharacterized protein</fullName>
    </submittedName>
</protein>
<dbReference type="Proteomes" id="UP000824469">
    <property type="component" value="Unassembled WGS sequence"/>
</dbReference>
<dbReference type="PANTHER" id="PTHR43180:SF41">
    <property type="entry name" value="SHORT-CHAIN DEHYDROGENASE REDUCTASE 2A"/>
    <property type="match status" value="1"/>
</dbReference>
<dbReference type="Gene3D" id="3.40.50.720">
    <property type="entry name" value="NAD(P)-binding Rossmann-like Domain"/>
    <property type="match status" value="1"/>
</dbReference>
<dbReference type="EMBL" id="JAHRHJ020003813">
    <property type="protein sequence ID" value="KAH9288891.1"/>
    <property type="molecule type" value="Genomic_DNA"/>
</dbReference>
<dbReference type="Pfam" id="PF00106">
    <property type="entry name" value="adh_short"/>
    <property type="match status" value="1"/>
</dbReference>
<feature type="non-terminal residue" evidence="3">
    <location>
        <position position="1"/>
    </location>
</feature>
<comment type="similarity">
    <text evidence="1">Belongs to the short-chain dehydrogenases/reductases (SDR) family.</text>
</comment>
<organism evidence="3 4">
    <name type="scientific">Taxus chinensis</name>
    <name type="common">Chinese yew</name>
    <name type="synonym">Taxus wallichiana var. chinensis</name>
    <dbReference type="NCBI Taxonomy" id="29808"/>
    <lineage>
        <taxon>Eukaryota</taxon>
        <taxon>Viridiplantae</taxon>
        <taxon>Streptophyta</taxon>
        <taxon>Embryophyta</taxon>
        <taxon>Tracheophyta</taxon>
        <taxon>Spermatophyta</taxon>
        <taxon>Pinopsida</taxon>
        <taxon>Pinidae</taxon>
        <taxon>Conifers II</taxon>
        <taxon>Cupressales</taxon>
        <taxon>Taxaceae</taxon>
        <taxon>Taxus</taxon>
    </lineage>
</organism>
<sequence length="169" mass="18059">MEEYERVMKVDVKGVLHGIKHAARVMVPNQKGCIISIASIAGVLGGTSPYAFTAAKNAVVGLTKKGAAELGKYGIRVNCISPYGVPTVLTVQLLLNAEYSPGPISKEDKLKVDAVTNGIANLKGVTLEAKDITEAALYLAGEKARIIIKDLDKNSIEECKNICREAHPR</sequence>
<dbReference type="GO" id="GO:0016491">
    <property type="term" value="F:oxidoreductase activity"/>
    <property type="evidence" value="ECO:0007669"/>
    <property type="project" value="UniProtKB-KW"/>
</dbReference>
<dbReference type="InterPro" id="IPR002347">
    <property type="entry name" value="SDR_fam"/>
</dbReference>
<dbReference type="PANTHER" id="PTHR43180">
    <property type="entry name" value="3-OXOACYL-(ACYL-CARRIER-PROTEIN) REDUCTASE (AFU_ORTHOLOGUE AFUA_6G11210)"/>
    <property type="match status" value="1"/>
</dbReference>
<dbReference type="AlphaFoldDB" id="A0AA38BRI3"/>
<dbReference type="OMA" id="YVGRNAN"/>
<keyword evidence="4" id="KW-1185">Reference proteome</keyword>
<name>A0AA38BRI3_TAXCH</name>
<accession>A0AA38BRI3</accession>
<gene>
    <name evidence="3" type="ORF">KI387_033008</name>
</gene>
<dbReference type="PRINTS" id="PR00081">
    <property type="entry name" value="GDHRDH"/>
</dbReference>
<proteinExistence type="inferred from homology"/>